<accession>A0ABQ4P940</accession>
<evidence type="ECO:0000313" key="2">
    <source>
        <dbReference type="EMBL" id="GIU44045.1"/>
    </source>
</evidence>
<dbReference type="Proteomes" id="UP000887104">
    <property type="component" value="Unassembled WGS sequence"/>
</dbReference>
<evidence type="ECO:0000256" key="1">
    <source>
        <dbReference type="SAM" id="SignalP"/>
    </source>
</evidence>
<keyword evidence="1" id="KW-0732">Signal</keyword>
<evidence type="ECO:0000313" key="3">
    <source>
        <dbReference type="Proteomes" id="UP000887104"/>
    </source>
</evidence>
<dbReference type="RefSeq" id="WP_220780494.1">
    <property type="nucleotide sequence ID" value="NZ_BPEY01000019.1"/>
</dbReference>
<feature type="signal peptide" evidence="1">
    <location>
        <begin position="1"/>
        <end position="18"/>
    </location>
</feature>
<protein>
    <submittedName>
        <fullName evidence="2">Periplasmic protein</fullName>
    </submittedName>
</protein>
<sequence>MKALIFVLCSLFTTSVLANTYQVGDQITDIKLQDQHEAVYQVDASTTRVLFSRSMDGGTLIQEALEAEPALTKDAGLIYVADISGMPSLIARFVALPQFKKFPYRVALDSEGEQTLPLPAQKDQATLIELENNKVTNILFFETTEDLLAMLKS</sequence>
<keyword evidence="3" id="KW-1185">Reference proteome</keyword>
<name>A0ABQ4P940_9GAMM</name>
<organism evidence="2 3">
    <name type="scientific">Shewanella sairae</name>
    <dbReference type="NCBI Taxonomy" id="190310"/>
    <lineage>
        <taxon>Bacteria</taxon>
        <taxon>Pseudomonadati</taxon>
        <taxon>Pseudomonadota</taxon>
        <taxon>Gammaproteobacteria</taxon>
        <taxon>Alteromonadales</taxon>
        <taxon>Shewanellaceae</taxon>
        <taxon>Shewanella</taxon>
    </lineage>
</organism>
<comment type="caution">
    <text evidence="2">The sequence shown here is derived from an EMBL/GenBank/DDBJ whole genome shotgun (WGS) entry which is preliminary data.</text>
</comment>
<dbReference type="EMBL" id="BPEY01000019">
    <property type="protein sequence ID" value="GIU44045.1"/>
    <property type="molecule type" value="Genomic_DNA"/>
</dbReference>
<gene>
    <name evidence="2" type="ORF">TUM4438_14330</name>
</gene>
<feature type="chain" id="PRO_5047007859" evidence="1">
    <location>
        <begin position="19"/>
        <end position="153"/>
    </location>
</feature>
<proteinExistence type="predicted"/>
<reference evidence="2" key="1">
    <citation type="submission" date="2021-05" db="EMBL/GenBank/DDBJ databases">
        <title>Molecular characterization for Shewanella algae harboring chromosomal blaOXA-55-like strains isolated from clinical and environment sample.</title>
        <authorList>
            <person name="Ohama Y."/>
            <person name="Aoki K."/>
            <person name="Harada S."/>
            <person name="Moriya K."/>
            <person name="Ishii Y."/>
            <person name="Tateda K."/>
        </authorList>
    </citation>
    <scope>NUCLEOTIDE SEQUENCE</scope>
    <source>
        <strain evidence="2">JCM 11563</strain>
    </source>
</reference>